<comment type="caution">
    <text evidence="1">The sequence shown here is derived from an EMBL/GenBank/DDBJ whole genome shotgun (WGS) entry which is preliminary data.</text>
</comment>
<protein>
    <submittedName>
        <fullName evidence="1">Uncharacterized protein</fullName>
    </submittedName>
</protein>
<name>A0A9P6A114_PLEER</name>
<evidence type="ECO:0000313" key="1">
    <source>
        <dbReference type="EMBL" id="KAF9497943.1"/>
    </source>
</evidence>
<keyword evidence="2" id="KW-1185">Reference proteome</keyword>
<dbReference type="AlphaFoldDB" id="A0A9P6A114"/>
<dbReference type="Proteomes" id="UP000807025">
    <property type="component" value="Unassembled WGS sequence"/>
</dbReference>
<accession>A0A9P6A114</accession>
<reference evidence="1" key="1">
    <citation type="submission" date="2020-11" db="EMBL/GenBank/DDBJ databases">
        <authorList>
            <consortium name="DOE Joint Genome Institute"/>
            <person name="Ahrendt S."/>
            <person name="Riley R."/>
            <person name="Andreopoulos W."/>
            <person name="Labutti K."/>
            <person name="Pangilinan J."/>
            <person name="Ruiz-Duenas F.J."/>
            <person name="Barrasa J.M."/>
            <person name="Sanchez-Garcia M."/>
            <person name="Camarero S."/>
            <person name="Miyauchi S."/>
            <person name="Serrano A."/>
            <person name="Linde D."/>
            <person name="Babiker R."/>
            <person name="Drula E."/>
            <person name="Ayuso-Fernandez I."/>
            <person name="Pacheco R."/>
            <person name="Padilla G."/>
            <person name="Ferreira P."/>
            <person name="Barriuso J."/>
            <person name="Kellner H."/>
            <person name="Castanera R."/>
            <person name="Alfaro M."/>
            <person name="Ramirez L."/>
            <person name="Pisabarro A.G."/>
            <person name="Kuo A."/>
            <person name="Tritt A."/>
            <person name="Lipzen A."/>
            <person name="He G."/>
            <person name="Yan M."/>
            <person name="Ng V."/>
            <person name="Cullen D."/>
            <person name="Martin F."/>
            <person name="Rosso M.-N."/>
            <person name="Henrissat B."/>
            <person name="Hibbett D."/>
            <person name="Martinez A.T."/>
            <person name="Grigoriev I.V."/>
        </authorList>
    </citation>
    <scope>NUCLEOTIDE SEQUENCE</scope>
    <source>
        <strain evidence="1">ATCC 90797</strain>
    </source>
</reference>
<sequence length="76" mass="8698">MPSLFAVQKISSPEILGQIFKDLSTDHKRIREIEVLLRLLAPPAVKDGKVAFTQPLTTRDWARFDYYACGVYTNWA</sequence>
<evidence type="ECO:0000313" key="2">
    <source>
        <dbReference type="Proteomes" id="UP000807025"/>
    </source>
</evidence>
<gene>
    <name evidence="1" type="ORF">BDN71DRAFT_1587897</name>
</gene>
<proteinExistence type="predicted"/>
<dbReference type="EMBL" id="MU154540">
    <property type="protein sequence ID" value="KAF9497943.1"/>
    <property type="molecule type" value="Genomic_DNA"/>
</dbReference>
<organism evidence="1 2">
    <name type="scientific">Pleurotus eryngii</name>
    <name type="common">Boletus of the steppes</name>
    <dbReference type="NCBI Taxonomy" id="5323"/>
    <lineage>
        <taxon>Eukaryota</taxon>
        <taxon>Fungi</taxon>
        <taxon>Dikarya</taxon>
        <taxon>Basidiomycota</taxon>
        <taxon>Agaricomycotina</taxon>
        <taxon>Agaricomycetes</taxon>
        <taxon>Agaricomycetidae</taxon>
        <taxon>Agaricales</taxon>
        <taxon>Pleurotineae</taxon>
        <taxon>Pleurotaceae</taxon>
        <taxon>Pleurotus</taxon>
    </lineage>
</organism>